<dbReference type="InterPro" id="IPR050772">
    <property type="entry name" value="Hydratase-Decarb/MhpD_sf"/>
</dbReference>
<sequence length="326" mass="34494">MPIVQITLVEGRDDQVVARCIKEVARTVSASLGAPLETVRVVVTEVPADRWAVGDVLKSEAAASRGGVGWTIESAADVLLAAEAERRDRGRLTDEWPELDLATAYAVQRRLVEKLVERGEQVVGVKLGLTSEAKQRRMGISSPLTAVLTDGYRLEVGEPLRVDELIHPRVEPEIVFVMGRRLEGPGITAESALDAVASVQAGLEVIDSRFTDFSFALPDVVADNASSARFVVGGETLRPDQLDLAAEPCRLTVNGEVVDTATGAAVQGHPAEALALAANALAERGEAIEAGQIVLTGGLTDAVFIHPGDTVAVEFEHLGTLALTAE</sequence>
<dbReference type="RefSeq" id="WP_367995403.1">
    <property type="nucleotide sequence ID" value="NZ_JBFPJR010000043.1"/>
</dbReference>
<dbReference type="EMBL" id="JBFPJR010000043">
    <property type="protein sequence ID" value="MEX0429438.1"/>
    <property type="molecule type" value="Genomic_DNA"/>
</dbReference>
<feature type="domain" description="4-oxalocrotonate tautomerase-like" evidence="3">
    <location>
        <begin position="2"/>
        <end position="59"/>
    </location>
</feature>
<keyword evidence="5" id="KW-0378">Hydrolase</keyword>
<keyword evidence="1" id="KW-0413">Isomerase</keyword>
<evidence type="ECO:0000259" key="3">
    <source>
        <dbReference type="Pfam" id="PF01361"/>
    </source>
</evidence>
<reference evidence="5 6" key="1">
    <citation type="submission" date="2024-07" db="EMBL/GenBank/DDBJ databases">
        <authorList>
            <person name="Lee S."/>
            <person name="Kang M."/>
        </authorList>
    </citation>
    <scope>NUCLEOTIDE SEQUENCE [LARGE SCALE GENOMIC DNA]</scope>
    <source>
        <strain evidence="5 6">DS6</strain>
    </source>
</reference>
<dbReference type="SUPFAM" id="SSF56529">
    <property type="entry name" value="FAH"/>
    <property type="match status" value="1"/>
</dbReference>
<keyword evidence="2" id="KW-0456">Lyase</keyword>
<feature type="domain" description="Fumarylacetoacetase-like C-terminal" evidence="4">
    <location>
        <begin position="167"/>
        <end position="322"/>
    </location>
</feature>
<protein>
    <submittedName>
        <fullName evidence="5">Fumarylacetoacetate hydrolase family protein</fullName>
    </submittedName>
</protein>
<name>A0ABV3T5D6_9ACTN</name>
<dbReference type="Proteomes" id="UP001556631">
    <property type="component" value="Unassembled WGS sequence"/>
</dbReference>
<dbReference type="Pfam" id="PF01361">
    <property type="entry name" value="Tautomerase"/>
    <property type="match status" value="1"/>
</dbReference>
<dbReference type="PANTHER" id="PTHR30143:SF0">
    <property type="entry name" value="2-KETO-4-PENTENOATE HYDRATASE"/>
    <property type="match status" value="1"/>
</dbReference>
<dbReference type="Gene3D" id="3.90.850.10">
    <property type="entry name" value="Fumarylacetoacetase-like, C-terminal domain"/>
    <property type="match status" value="1"/>
</dbReference>
<proteinExistence type="predicted"/>
<evidence type="ECO:0000259" key="4">
    <source>
        <dbReference type="Pfam" id="PF01557"/>
    </source>
</evidence>
<accession>A0ABV3T5D6</accession>
<dbReference type="GO" id="GO:0016787">
    <property type="term" value="F:hydrolase activity"/>
    <property type="evidence" value="ECO:0007669"/>
    <property type="project" value="UniProtKB-KW"/>
</dbReference>
<dbReference type="InterPro" id="IPR011234">
    <property type="entry name" value="Fumarylacetoacetase-like_C"/>
</dbReference>
<evidence type="ECO:0000256" key="2">
    <source>
        <dbReference type="ARBA" id="ARBA00023239"/>
    </source>
</evidence>
<dbReference type="Pfam" id="PF01557">
    <property type="entry name" value="FAA_hydrolase"/>
    <property type="match status" value="1"/>
</dbReference>
<dbReference type="Gene3D" id="3.30.429.10">
    <property type="entry name" value="Macrophage Migration Inhibitory Factor"/>
    <property type="match status" value="1"/>
</dbReference>
<keyword evidence="6" id="KW-1185">Reference proteome</keyword>
<gene>
    <name evidence="5" type="ORF">AB3X52_17610</name>
</gene>
<comment type="caution">
    <text evidence="5">The sequence shown here is derived from an EMBL/GenBank/DDBJ whole genome shotgun (WGS) entry which is preliminary data.</text>
</comment>
<dbReference type="InterPro" id="IPR004370">
    <property type="entry name" value="4-OT-like_dom"/>
</dbReference>
<dbReference type="SUPFAM" id="SSF55331">
    <property type="entry name" value="Tautomerase/MIF"/>
    <property type="match status" value="1"/>
</dbReference>
<dbReference type="InterPro" id="IPR036663">
    <property type="entry name" value="Fumarylacetoacetase_C_sf"/>
</dbReference>
<evidence type="ECO:0000256" key="1">
    <source>
        <dbReference type="ARBA" id="ARBA00023235"/>
    </source>
</evidence>
<organism evidence="5 6">
    <name type="scientific">Nocardioides eburneus</name>
    <dbReference type="NCBI Taxonomy" id="3231482"/>
    <lineage>
        <taxon>Bacteria</taxon>
        <taxon>Bacillati</taxon>
        <taxon>Actinomycetota</taxon>
        <taxon>Actinomycetes</taxon>
        <taxon>Propionibacteriales</taxon>
        <taxon>Nocardioidaceae</taxon>
        <taxon>Nocardioides</taxon>
    </lineage>
</organism>
<dbReference type="PANTHER" id="PTHR30143">
    <property type="entry name" value="ACID HYDRATASE"/>
    <property type="match status" value="1"/>
</dbReference>
<evidence type="ECO:0000313" key="6">
    <source>
        <dbReference type="Proteomes" id="UP001556631"/>
    </source>
</evidence>
<dbReference type="InterPro" id="IPR014347">
    <property type="entry name" value="Tautomerase/MIF_sf"/>
</dbReference>
<evidence type="ECO:0000313" key="5">
    <source>
        <dbReference type="EMBL" id="MEX0429438.1"/>
    </source>
</evidence>